<dbReference type="AlphaFoldDB" id="A0A9D2AFM0"/>
<name>A0A9D2AFM0_9FIRM</name>
<feature type="region of interest" description="Disordered" evidence="1">
    <location>
        <begin position="490"/>
        <end position="531"/>
    </location>
</feature>
<feature type="compositionally biased region" description="Acidic residues" evidence="1">
    <location>
        <begin position="124"/>
        <end position="152"/>
    </location>
</feature>
<dbReference type="InterPro" id="IPR011704">
    <property type="entry name" value="ATPase_dyneun-rel_AAA"/>
</dbReference>
<feature type="compositionally biased region" description="Polar residues" evidence="1">
    <location>
        <begin position="153"/>
        <end position="166"/>
    </location>
</feature>
<evidence type="ECO:0000256" key="1">
    <source>
        <dbReference type="SAM" id="MobiDB-lite"/>
    </source>
</evidence>
<accession>A0A9D2AFM0</accession>
<dbReference type="GO" id="GO:0005524">
    <property type="term" value="F:ATP binding"/>
    <property type="evidence" value="ECO:0007669"/>
    <property type="project" value="InterPro"/>
</dbReference>
<proteinExistence type="predicted"/>
<reference evidence="3" key="1">
    <citation type="journal article" date="2021" name="PeerJ">
        <title>Extensive microbial diversity within the chicken gut microbiome revealed by metagenomics and culture.</title>
        <authorList>
            <person name="Gilroy R."/>
            <person name="Ravi A."/>
            <person name="Getino M."/>
            <person name="Pursley I."/>
            <person name="Horton D.L."/>
            <person name="Alikhan N.F."/>
            <person name="Baker D."/>
            <person name="Gharbi K."/>
            <person name="Hall N."/>
            <person name="Watson M."/>
            <person name="Adriaenssens E.M."/>
            <person name="Foster-Nyarko E."/>
            <person name="Jarju S."/>
            <person name="Secka A."/>
            <person name="Antonio M."/>
            <person name="Oren A."/>
            <person name="Chaudhuri R.R."/>
            <person name="La Ragione R."/>
            <person name="Hildebrand F."/>
            <person name="Pallen M.J."/>
        </authorList>
    </citation>
    <scope>NUCLEOTIDE SEQUENCE</scope>
    <source>
        <strain evidence="3">811</strain>
    </source>
</reference>
<dbReference type="InterPro" id="IPR003593">
    <property type="entry name" value="AAA+_ATPase"/>
</dbReference>
<sequence>MLVDIEIINDDLDYSANAVYDTTKKTVTIKKNSKMRKVPTGALPNNPDQIRADLISQHIVDSNYIFVQDYEIPTKRVGKTPLSPAASVIMGRNANGLIEWKVNDNGNIKTIRKYLQDHNKSIPEDDVEEDDSVQDQDSDEQESAEGETESDGEMQSSSEELAQNPSDKPKQSLSEELKKYLHQNVIFYGVPGCGKSHFIDDLLSEKKEIVVGGRIEIKKQKMDERYYKRILFHPEYSYSDFVGQVMPTVGDKEPYKFEAGPFVEILADALADADHQYILIIEEINRGNAPAIFGDLFQLLDRNSDGQSEYEIYNKAILHELKKLKGIDRKSIVLPSNLTLLATMNTCDQNVFTLDTAFKRRWRMCRIKNNFDEFQYTAKIDKLPFNWPDFAKAANDDILDNCNDGTAAEDKLLGAFFVKEDDVKDVQRFAEKVLMYLWNDVVNYDRSRLFNVNSYKTLDQAIGGFVKGENVFSSNCTNLKKLYDDAKTKLEQAKSSEETESASAATEENSLEETERIEETSAEKAEQGDKA</sequence>
<comment type="caution">
    <text evidence="3">The sequence shown here is derived from an EMBL/GenBank/DDBJ whole genome shotgun (WGS) entry which is preliminary data.</text>
</comment>
<evidence type="ECO:0000313" key="4">
    <source>
        <dbReference type="Proteomes" id="UP000824204"/>
    </source>
</evidence>
<protein>
    <submittedName>
        <fullName evidence="3">DUF4357 domain-containing protein</fullName>
    </submittedName>
</protein>
<dbReference type="Gene3D" id="3.40.50.300">
    <property type="entry name" value="P-loop containing nucleotide triphosphate hydrolases"/>
    <property type="match status" value="1"/>
</dbReference>
<feature type="region of interest" description="Disordered" evidence="1">
    <location>
        <begin position="119"/>
        <end position="172"/>
    </location>
</feature>
<dbReference type="EMBL" id="DXFX01000016">
    <property type="protein sequence ID" value="HIX07105.1"/>
    <property type="molecule type" value="Genomic_DNA"/>
</dbReference>
<dbReference type="Proteomes" id="UP000824204">
    <property type="component" value="Unassembled WGS sequence"/>
</dbReference>
<dbReference type="InterPro" id="IPR052934">
    <property type="entry name" value="Methyl-DNA_Rec/Restrict_Enz"/>
</dbReference>
<reference evidence="3" key="2">
    <citation type="submission" date="2021-04" db="EMBL/GenBank/DDBJ databases">
        <authorList>
            <person name="Gilroy R."/>
        </authorList>
    </citation>
    <scope>NUCLEOTIDE SEQUENCE</scope>
    <source>
        <strain evidence="3">811</strain>
    </source>
</reference>
<dbReference type="PANTHER" id="PTHR37291:SF1">
    <property type="entry name" value="TYPE IV METHYL-DIRECTED RESTRICTION ENZYME ECOKMCRB SUBUNIT"/>
    <property type="match status" value="1"/>
</dbReference>
<dbReference type="Pfam" id="PF07728">
    <property type="entry name" value="AAA_5"/>
    <property type="match status" value="1"/>
</dbReference>
<feature type="domain" description="AAA+ ATPase" evidence="2">
    <location>
        <begin position="181"/>
        <end position="374"/>
    </location>
</feature>
<dbReference type="SUPFAM" id="SSF52540">
    <property type="entry name" value="P-loop containing nucleoside triphosphate hydrolases"/>
    <property type="match status" value="1"/>
</dbReference>
<dbReference type="PANTHER" id="PTHR37291">
    <property type="entry name" value="5-METHYLCYTOSINE-SPECIFIC RESTRICTION ENZYME B"/>
    <property type="match status" value="1"/>
</dbReference>
<evidence type="ECO:0000313" key="3">
    <source>
        <dbReference type="EMBL" id="HIX07105.1"/>
    </source>
</evidence>
<organism evidence="3 4">
    <name type="scientific">Candidatus Borkfalkia faecipullorum</name>
    <dbReference type="NCBI Taxonomy" id="2838510"/>
    <lineage>
        <taxon>Bacteria</taxon>
        <taxon>Bacillati</taxon>
        <taxon>Bacillota</taxon>
        <taxon>Clostridia</taxon>
        <taxon>Christensenellales</taxon>
        <taxon>Christensenellaceae</taxon>
        <taxon>Candidatus Borkfalkia</taxon>
    </lineage>
</organism>
<dbReference type="SMART" id="SM00382">
    <property type="entry name" value="AAA"/>
    <property type="match status" value="1"/>
</dbReference>
<gene>
    <name evidence="3" type="ORF">H9741_01375</name>
</gene>
<dbReference type="GO" id="GO:0016887">
    <property type="term" value="F:ATP hydrolysis activity"/>
    <property type="evidence" value="ECO:0007669"/>
    <property type="project" value="InterPro"/>
</dbReference>
<evidence type="ECO:0000259" key="2">
    <source>
        <dbReference type="SMART" id="SM00382"/>
    </source>
</evidence>
<feature type="compositionally biased region" description="Basic and acidic residues" evidence="1">
    <location>
        <begin position="513"/>
        <end position="531"/>
    </location>
</feature>
<dbReference type="InterPro" id="IPR027417">
    <property type="entry name" value="P-loop_NTPase"/>
</dbReference>